<dbReference type="EMBL" id="CP141884">
    <property type="protein sequence ID" value="WRT66186.1"/>
    <property type="molecule type" value="Genomic_DNA"/>
</dbReference>
<feature type="compositionally biased region" description="Low complexity" evidence="1">
    <location>
        <begin position="107"/>
        <end position="117"/>
    </location>
</feature>
<feature type="compositionally biased region" description="Pro residues" evidence="1">
    <location>
        <begin position="234"/>
        <end position="245"/>
    </location>
</feature>
<feature type="region of interest" description="Disordered" evidence="1">
    <location>
        <begin position="274"/>
        <end position="333"/>
    </location>
</feature>
<feature type="compositionally biased region" description="Polar residues" evidence="1">
    <location>
        <begin position="535"/>
        <end position="576"/>
    </location>
</feature>
<feature type="region of interest" description="Disordered" evidence="1">
    <location>
        <begin position="349"/>
        <end position="404"/>
    </location>
</feature>
<dbReference type="GeneID" id="87955270"/>
<dbReference type="RefSeq" id="XP_062790926.1">
    <property type="nucleotide sequence ID" value="XM_062934875.1"/>
</dbReference>
<feature type="region of interest" description="Disordered" evidence="1">
    <location>
        <begin position="455"/>
        <end position="521"/>
    </location>
</feature>
<feature type="region of interest" description="Disordered" evidence="1">
    <location>
        <begin position="1"/>
        <end position="44"/>
    </location>
</feature>
<evidence type="ECO:0000313" key="2">
    <source>
        <dbReference type="EMBL" id="WRT66186.1"/>
    </source>
</evidence>
<feature type="compositionally biased region" description="Polar residues" evidence="1">
    <location>
        <begin position="305"/>
        <end position="327"/>
    </location>
</feature>
<feature type="compositionally biased region" description="Low complexity" evidence="1">
    <location>
        <begin position="370"/>
        <end position="398"/>
    </location>
</feature>
<feature type="compositionally biased region" description="Low complexity" evidence="1">
    <location>
        <begin position="77"/>
        <end position="98"/>
    </location>
</feature>
<proteinExistence type="predicted"/>
<feature type="region of interest" description="Disordered" evidence="1">
    <location>
        <begin position="623"/>
        <end position="657"/>
    </location>
</feature>
<dbReference type="Proteomes" id="UP001329825">
    <property type="component" value="Chromosome 4"/>
</dbReference>
<feature type="region of interest" description="Disordered" evidence="1">
    <location>
        <begin position="535"/>
        <end position="580"/>
    </location>
</feature>
<sequence length="657" mass="72006">MVLNTTTCISIETLHHPRQSSLPNNNSKRNDGDHEKRKTRRKIHRNINTAVKPKIKERDSSLYLPQDRILEIDPSSTHHISHHNTTNNNNNPYGNRNHSQNERHFPSSSSTTSLTNSLGLDLFPEPPTYSRYSSFNSTTYDLPPASDSDIDIDIDLKLNYVEQWKSHPRSVSFSTTDLLRSFKHKHPDSSIDISYWARDKLHKSELNLSISDQVIDIEKHIASPPKKNFIPLTPLSPPPILPPSPRSLKKKKKYQDSIVDLLDKMTTVLENRKNDRIGGWPIGNNNTDEMASPPPVPARSRLRSVASSKQLTISNPSSPNLPEQPSSPMLADITSGRSSMNIITHKQSSSFRLPVDPPMSQSETQPQYTPSLRSPVSPASPASVPGISPNANETTFTFGKKKGSKIMEKDPMKIRDGVQARTSTSGVYTPMTFPGAQGPRPSHFPTHVYTPSSFALPLSPSESSSQSSSSSQSDSTVPPKTPLSPTGRITKVMSTNIRRFSNGIVSLKDKSPNSDPNTRNHQRAITTPMMEEHNIPTSHSFESNTSAHSRGSSWASWGPSTPQQSYKTPSMPQRSESGYFPTLSNGAGLGVGLDDLEGKSALNRPVADTIVIEAGMDPLNFAAPKSLPSGGGSLAGKGKRKPVPRLGGGEEPVTHAY</sequence>
<feature type="region of interest" description="Disordered" evidence="1">
    <location>
        <begin position="77"/>
        <end position="117"/>
    </location>
</feature>
<feature type="compositionally biased region" description="Polar residues" evidence="1">
    <location>
        <begin position="1"/>
        <end position="10"/>
    </location>
</feature>
<evidence type="ECO:0000313" key="3">
    <source>
        <dbReference type="Proteomes" id="UP001329825"/>
    </source>
</evidence>
<gene>
    <name evidence="2" type="ORF">IL334_003139</name>
</gene>
<feature type="compositionally biased region" description="Polar residues" evidence="1">
    <location>
        <begin position="359"/>
        <end position="369"/>
    </location>
</feature>
<name>A0ABZ1CZQ2_9TREE</name>
<reference evidence="2 3" key="1">
    <citation type="submission" date="2024-01" db="EMBL/GenBank/DDBJ databases">
        <title>Comparative genomics of Cryptococcus and Kwoniella reveals pathogenesis evolution and contrasting modes of karyotype evolution via chromosome fusion or intercentromeric recombination.</title>
        <authorList>
            <person name="Coelho M.A."/>
            <person name="David-Palma M."/>
            <person name="Shea T."/>
            <person name="Bowers K."/>
            <person name="McGinley-Smith S."/>
            <person name="Mohammad A.W."/>
            <person name="Gnirke A."/>
            <person name="Yurkov A.M."/>
            <person name="Nowrousian M."/>
            <person name="Sun S."/>
            <person name="Cuomo C.A."/>
            <person name="Heitman J."/>
        </authorList>
    </citation>
    <scope>NUCLEOTIDE SEQUENCE [LARGE SCALE GENOMIC DNA]</scope>
    <source>
        <strain evidence="2">CBS 11374</strain>
    </source>
</reference>
<keyword evidence="3" id="KW-1185">Reference proteome</keyword>
<protein>
    <submittedName>
        <fullName evidence="2">Uncharacterized protein</fullName>
    </submittedName>
</protein>
<evidence type="ECO:0000256" key="1">
    <source>
        <dbReference type="SAM" id="MobiDB-lite"/>
    </source>
</evidence>
<feature type="compositionally biased region" description="Low complexity" evidence="1">
    <location>
        <begin position="455"/>
        <end position="478"/>
    </location>
</feature>
<organism evidence="2 3">
    <name type="scientific">Kwoniella shivajii</name>
    <dbReference type="NCBI Taxonomy" id="564305"/>
    <lineage>
        <taxon>Eukaryota</taxon>
        <taxon>Fungi</taxon>
        <taxon>Dikarya</taxon>
        <taxon>Basidiomycota</taxon>
        <taxon>Agaricomycotina</taxon>
        <taxon>Tremellomycetes</taxon>
        <taxon>Tremellales</taxon>
        <taxon>Cryptococcaceae</taxon>
        <taxon>Kwoniella</taxon>
    </lineage>
</organism>
<accession>A0ABZ1CZQ2</accession>
<feature type="region of interest" description="Disordered" evidence="1">
    <location>
        <begin position="228"/>
        <end position="253"/>
    </location>
</feature>